<accession>A0ABX1S2B1</accession>
<organism evidence="3 4">
    <name type="scientific">Flavivirga algicola</name>
    <dbReference type="NCBI Taxonomy" id="2729136"/>
    <lineage>
        <taxon>Bacteria</taxon>
        <taxon>Pseudomonadati</taxon>
        <taxon>Bacteroidota</taxon>
        <taxon>Flavobacteriia</taxon>
        <taxon>Flavobacteriales</taxon>
        <taxon>Flavobacteriaceae</taxon>
        <taxon>Flavivirga</taxon>
    </lineage>
</organism>
<dbReference type="InterPro" id="IPR003343">
    <property type="entry name" value="Big_2"/>
</dbReference>
<gene>
    <name evidence="3" type="ORF">HHX25_21045</name>
</gene>
<feature type="non-terminal residue" evidence="3">
    <location>
        <position position="234"/>
    </location>
</feature>
<dbReference type="SUPFAM" id="SSF49373">
    <property type="entry name" value="Invasin/intimin cell-adhesion fragments"/>
    <property type="match status" value="1"/>
</dbReference>
<feature type="region of interest" description="Disordered" evidence="1">
    <location>
        <begin position="167"/>
        <end position="234"/>
    </location>
</feature>
<feature type="compositionally biased region" description="Acidic residues" evidence="1">
    <location>
        <begin position="203"/>
        <end position="215"/>
    </location>
</feature>
<evidence type="ECO:0000259" key="2">
    <source>
        <dbReference type="Pfam" id="PF02368"/>
    </source>
</evidence>
<sequence length="234" mass="23786">DTTINLTDVANANCNIALTASTTVTVNALPVASAITGPTEVCVSETIDLTEGTTGAINWTSSDVSIATIDANGVVTGVDFGTVNIYYEVTDANGCTSLPSADYTITVGPSTDSDGDGLTDCEETTGIDDPSTPEVPIGISDENDPCDPMHTVVALTDTDGDGLTDCEETTGIDNPATPEVPTGTSDENDPCDPMHTAVALTDADGDGLTDCEETTGIDNPATPEVPTGTSDEND</sequence>
<dbReference type="Proteomes" id="UP000746690">
    <property type="component" value="Unassembled WGS sequence"/>
</dbReference>
<dbReference type="Pfam" id="PF02368">
    <property type="entry name" value="Big_2"/>
    <property type="match status" value="1"/>
</dbReference>
<feature type="domain" description="BIG2" evidence="2">
    <location>
        <begin position="43"/>
        <end position="86"/>
    </location>
</feature>
<reference evidence="3 4" key="1">
    <citation type="submission" date="2020-04" db="EMBL/GenBank/DDBJ databases">
        <title>A Flavivirga sp. nov.</title>
        <authorList>
            <person name="Sun X."/>
        </authorList>
    </citation>
    <scope>NUCLEOTIDE SEQUENCE [LARGE SCALE GENOMIC DNA]</scope>
    <source>
        <strain evidence="3 4">Y03</strain>
    </source>
</reference>
<dbReference type="Gene3D" id="2.60.40.1080">
    <property type="match status" value="1"/>
</dbReference>
<dbReference type="InterPro" id="IPR008964">
    <property type="entry name" value="Invasin/intimin_cell_adhesion"/>
</dbReference>
<proteinExistence type="predicted"/>
<dbReference type="EMBL" id="JABBHF010000026">
    <property type="protein sequence ID" value="NMH89997.1"/>
    <property type="molecule type" value="Genomic_DNA"/>
</dbReference>
<evidence type="ECO:0000313" key="3">
    <source>
        <dbReference type="EMBL" id="NMH89997.1"/>
    </source>
</evidence>
<protein>
    <recommendedName>
        <fullName evidence="2">BIG2 domain-containing protein</fullName>
    </recommendedName>
</protein>
<keyword evidence="4" id="KW-1185">Reference proteome</keyword>
<evidence type="ECO:0000313" key="4">
    <source>
        <dbReference type="Proteomes" id="UP000746690"/>
    </source>
</evidence>
<comment type="caution">
    <text evidence="3">The sequence shown here is derived from an EMBL/GenBank/DDBJ whole genome shotgun (WGS) entry which is preliminary data.</text>
</comment>
<dbReference type="RefSeq" id="WP_205958092.1">
    <property type="nucleotide sequence ID" value="NZ_JABBHF010000026.1"/>
</dbReference>
<evidence type="ECO:0000256" key="1">
    <source>
        <dbReference type="SAM" id="MobiDB-lite"/>
    </source>
</evidence>
<feature type="non-terminal residue" evidence="3">
    <location>
        <position position="1"/>
    </location>
</feature>
<name>A0ABX1S2B1_9FLAO</name>